<feature type="transmembrane region" description="Helical" evidence="7">
    <location>
        <begin position="77"/>
        <end position="103"/>
    </location>
</feature>
<keyword evidence="6 7" id="KW-0472">Membrane</keyword>
<name>A0A328FD91_9BACT</name>
<dbReference type="PANTHER" id="PTHR30224">
    <property type="entry name" value="ELECTRON TRANSPORT PROTEIN"/>
    <property type="match status" value="1"/>
</dbReference>
<reference evidence="9 12" key="2">
    <citation type="submission" date="2019-02" db="EMBL/GenBank/DDBJ databases">
        <title>Complete genome sequence of Desulfobacter hydrogenophilus AcRS1.</title>
        <authorList>
            <person name="Marietou A."/>
            <person name="Lund M.B."/>
            <person name="Marshall I.P.G."/>
            <person name="Schreiber L."/>
            <person name="Jorgensen B."/>
        </authorList>
    </citation>
    <scope>NUCLEOTIDE SEQUENCE [LARGE SCALE GENOMIC DNA]</scope>
    <source>
        <strain evidence="9 12">AcRS1</strain>
    </source>
</reference>
<reference evidence="10 11" key="1">
    <citation type="submission" date="2018-06" db="EMBL/GenBank/DDBJ databases">
        <title>Complete Genome Sequence of Desulfobacter hydrogenophilus (DSM3380).</title>
        <authorList>
            <person name="Marietou A."/>
            <person name="Schreiber L."/>
            <person name="Marshall I."/>
            <person name="Jorgensen B."/>
        </authorList>
    </citation>
    <scope>NUCLEOTIDE SEQUENCE [LARGE SCALE GENOMIC DNA]</scope>
    <source>
        <strain evidence="10 11">DSM 3380</strain>
    </source>
</reference>
<dbReference type="AlphaFoldDB" id="A0A328FD91"/>
<comment type="subcellular location">
    <subcellularLocation>
        <location evidence="1">Cell membrane</location>
    </subcellularLocation>
</comment>
<dbReference type="PROSITE" id="PS00198">
    <property type="entry name" value="4FE4S_FER_1"/>
    <property type="match status" value="1"/>
</dbReference>
<keyword evidence="7" id="KW-1133">Transmembrane helix</keyword>
<keyword evidence="2" id="KW-1003">Cell membrane</keyword>
<keyword evidence="3" id="KW-0479">Metal-binding</keyword>
<dbReference type="Pfam" id="PF13746">
    <property type="entry name" value="Fer4_18"/>
    <property type="match status" value="1"/>
</dbReference>
<evidence type="ECO:0000313" key="9">
    <source>
        <dbReference type="EMBL" id="QBH12020.1"/>
    </source>
</evidence>
<evidence type="ECO:0000256" key="3">
    <source>
        <dbReference type="ARBA" id="ARBA00022723"/>
    </source>
</evidence>
<protein>
    <submittedName>
        <fullName evidence="9">4Fe-4S binding protein</fullName>
    </submittedName>
    <submittedName>
        <fullName evidence="10">FeS-binding protein</fullName>
    </submittedName>
</protein>
<evidence type="ECO:0000313" key="11">
    <source>
        <dbReference type="Proteomes" id="UP000248798"/>
    </source>
</evidence>
<dbReference type="Proteomes" id="UP000248798">
    <property type="component" value="Unassembled WGS sequence"/>
</dbReference>
<keyword evidence="4" id="KW-0408">Iron</keyword>
<feature type="domain" description="4Fe-4S ferredoxin-type" evidence="8">
    <location>
        <begin position="250"/>
        <end position="276"/>
    </location>
</feature>
<sequence length="365" mass="41275">MKITPLLTKRFIQIFFSGIVVFIGIRFYLFVSCLENGGIPGFERPAGVEAFLPISALVSLKHWLYSGTINSIHPSALVLFLIICATAVFAKKGFCSWVCPIGFLSEGAAKLNRKLFKKPLKLPLVFDLLLRCLKYLVAGFFIYQIFYKMPGRSIEQFIHSPYNQFADIKMLKFFTDMSTTAFIVIVVLACLTIIIRNFWCRYLCPYGALLGIIGFFSLGKVHRHPSHCVDCGKCETVCPGNIAIRQKTWINSLECSACMSCIEACPEKQALHFELLPSRKPLGAMVMAIFFVLIFTAGITIARLTGHWQNDIPLQVYLQYTAPKAPPAKTFDHISPEKMERMILMMNQVQAQKMQNLQKSEKPEK</sequence>
<feature type="transmembrane region" description="Helical" evidence="7">
    <location>
        <begin position="124"/>
        <end position="146"/>
    </location>
</feature>
<dbReference type="RefSeq" id="WP_111955176.1">
    <property type="nucleotide sequence ID" value="NZ_CP036313.1"/>
</dbReference>
<dbReference type="Gene3D" id="3.30.70.20">
    <property type="match status" value="1"/>
</dbReference>
<dbReference type="OrthoDB" id="9784262at2"/>
<proteinExistence type="predicted"/>
<evidence type="ECO:0000259" key="8">
    <source>
        <dbReference type="PROSITE" id="PS51379"/>
    </source>
</evidence>
<dbReference type="GO" id="GO:0051536">
    <property type="term" value="F:iron-sulfur cluster binding"/>
    <property type="evidence" value="ECO:0007669"/>
    <property type="project" value="UniProtKB-KW"/>
</dbReference>
<feature type="transmembrane region" description="Helical" evidence="7">
    <location>
        <begin position="177"/>
        <end position="195"/>
    </location>
</feature>
<dbReference type="GO" id="GO:0005886">
    <property type="term" value="C:plasma membrane"/>
    <property type="evidence" value="ECO:0007669"/>
    <property type="project" value="UniProtKB-SubCell"/>
</dbReference>
<evidence type="ECO:0000256" key="2">
    <source>
        <dbReference type="ARBA" id="ARBA00022475"/>
    </source>
</evidence>
<dbReference type="EMBL" id="CP036313">
    <property type="protein sequence ID" value="QBH12020.1"/>
    <property type="molecule type" value="Genomic_DNA"/>
</dbReference>
<dbReference type="EMBL" id="QLNI01000012">
    <property type="protein sequence ID" value="RAM02621.1"/>
    <property type="molecule type" value="Genomic_DNA"/>
</dbReference>
<dbReference type="SUPFAM" id="SSF54862">
    <property type="entry name" value="4Fe-4S ferredoxins"/>
    <property type="match status" value="1"/>
</dbReference>
<evidence type="ECO:0000256" key="1">
    <source>
        <dbReference type="ARBA" id="ARBA00004236"/>
    </source>
</evidence>
<dbReference type="Pfam" id="PF12801">
    <property type="entry name" value="Fer4_5"/>
    <property type="match status" value="2"/>
</dbReference>
<evidence type="ECO:0000313" key="12">
    <source>
        <dbReference type="Proteomes" id="UP000293902"/>
    </source>
</evidence>
<feature type="domain" description="4Fe-4S ferredoxin-type" evidence="8">
    <location>
        <begin position="219"/>
        <end position="247"/>
    </location>
</feature>
<dbReference type="InterPro" id="IPR017900">
    <property type="entry name" value="4Fe4S_Fe_S_CS"/>
</dbReference>
<evidence type="ECO:0000256" key="6">
    <source>
        <dbReference type="ARBA" id="ARBA00023136"/>
    </source>
</evidence>
<keyword evidence="5" id="KW-0411">Iron-sulfur</keyword>
<feature type="transmembrane region" description="Helical" evidence="7">
    <location>
        <begin position="12"/>
        <end position="34"/>
    </location>
</feature>
<evidence type="ECO:0000256" key="5">
    <source>
        <dbReference type="ARBA" id="ARBA00023014"/>
    </source>
</evidence>
<dbReference type="Proteomes" id="UP000293902">
    <property type="component" value="Chromosome"/>
</dbReference>
<dbReference type="PANTHER" id="PTHR30224:SF4">
    <property type="entry name" value="ELECTRON TRANSPORT PROTEIN YCCM-RELATED"/>
    <property type="match status" value="1"/>
</dbReference>
<keyword evidence="12" id="KW-1185">Reference proteome</keyword>
<feature type="transmembrane region" description="Helical" evidence="7">
    <location>
        <begin position="282"/>
        <end position="302"/>
    </location>
</feature>
<dbReference type="GO" id="GO:0046872">
    <property type="term" value="F:metal ion binding"/>
    <property type="evidence" value="ECO:0007669"/>
    <property type="project" value="UniProtKB-KW"/>
</dbReference>
<feature type="transmembrane region" description="Helical" evidence="7">
    <location>
        <begin position="202"/>
        <end position="219"/>
    </location>
</feature>
<dbReference type="InterPro" id="IPR017896">
    <property type="entry name" value="4Fe4S_Fe-S-bd"/>
</dbReference>
<keyword evidence="7" id="KW-0812">Transmembrane</keyword>
<dbReference type="InterPro" id="IPR052378">
    <property type="entry name" value="NosR_regulator"/>
</dbReference>
<dbReference type="PROSITE" id="PS51379">
    <property type="entry name" value="4FE4S_FER_2"/>
    <property type="match status" value="2"/>
</dbReference>
<evidence type="ECO:0000313" key="10">
    <source>
        <dbReference type="EMBL" id="RAM02621.1"/>
    </source>
</evidence>
<evidence type="ECO:0000256" key="7">
    <source>
        <dbReference type="SAM" id="Phobius"/>
    </source>
</evidence>
<evidence type="ECO:0000256" key="4">
    <source>
        <dbReference type="ARBA" id="ARBA00023004"/>
    </source>
</evidence>
<accession>A0A328FD91</accession>
<gene>
    <name evidence="10" type="ORF">DO021_07205</name>
    <name evidence="9" type="ORF">EYB58_03220</name>
</gene>
<organism evidence="10 11">
    <name type="scientific">Desulfobacter hydrogenophilus</name>
    <dbReference type="NCBI Taxonomy" id="2291"/>
    <lineage>
        <taxon>Bacteria</taxon>
        <taxon>Pseudomonadati</taxon>
        <taxon>Thermodesulfobacteriota</taxon>
        <taxon>Desulfobacteria</taxon>
        <taxon>Desulfobacterales</taxon>
        <taxon>Desulfobacteraceae</taxon>
        <taxon>Desulfobacter</taxon>
    </lineage>
</organism>